<accession>A0A5P1EQX4</accession>
<gene>
    <name evidence="2" type="ORF">A4U43_C05F10360</name>
</gene>
<dbReference type="AlphaFoldDB" id="A0A5P1EQX4"/>
<sequence>MILFNKLDKDVISVNINRNQSRVTVTGHIEPSSVLNKIKSTGKYAEMWPYVPHNLVAYPYVAGVYDKKAPSGFVRKAPQAMPSPDALTEKYTWMFNDENSDACSVM</sequence>
<dbReference type="Gene3D" id="3.30.70.100">
    <property type="match status" value="1"/>
</dbReference>
<dbReference type="EMBL" id="CM007385">
    <property type="protein sequence ID" value="ONK68336.1"/>
    <property type="molecule type" value="Genomic_DNA"/>
</dbReference>
<dbReference type="OMA" id="TWMFNDE"/>
<dbReference type="Proteomes" id="UP000243459">
    <property type="component" value="Chromosome 5"/>
</dbReference>
<evidence type="ECO:0008006" key="4">
    <source>
        <dbReference type="Google" id="ProtNLM"/>
    </source>
</evidence>
<name>A0A5P1EQX4_ASPOF</name>
<evidence type="ECO:0000313" key="2">
    <source>
        <dbReference type="EMBL" id="ONK68336.1"/>
    </source>
</evidence>
<evidence type="ECO:0000256" key="1">
    <source>
        <dbReference type="ARBA" id="ARBA00022723"/>
    </source>
</evidence>
<protein>
    <recommendedName>
        <fullName evidence="4">HMA domain-containing protein</fullName>
    </recommendedName>
</protein>
<dbReference type="Gramene" id="ONK68336">
    <property type="protein sequence ID" value="ONK68336"/>
    <property type="gene ID" value="A4U43_C05F10360"/>
</dbReference>
<dbReference type="PANTHER" id="PTHR22814:SF356">
    <property type="entry name" value="HEAVY METAL-ASSOCIATED ISOPRENYLATED PLANT PROTEIN 20"/>
    <property type="match status" value="1"/>
</dbReference>
<reference evidence="3" key="1">
    <citation type="journal article" date="2017" name="Nat. Commun.">
        <title>The asparagus genome sheds light on the origin and evolution of a young Y chromosome.</title>
        <authorList>
            <person name="Harkess A."/>
            <person name="Zhou J."/>
            <person name="Xu C."/>
            <person name="Bowers J.E."/>
            <person name="Van der Hulst R."/>
            <person name="Ayyampalayam S."/>
            <person name="Mercati F."/>
            <person name="Riccardi P."/>
            <person name="McKain M.R."/>
            <person name="Kakrana A."/>
            <person name="Tang H."/>
            <person name="Ray J."/>
            <person name="Groenendijk J."/>
            <person name="Arikit S."/>
            <person name="Mathioni S.M."/>
            <person name="Nakano M."/>
            <person name="Shan H."/>
            <person name="Telgmann-Rauber A."/>
            <person name="Kanno A."/>
            <person name="Yue Z."/>
            <person name="Chen H."/>
            <person name="Li W."/>
            <person name="Chen Y."/>
            <person name="Xu X."/>
            <person name="Zhang Y."/>
            <person name="Luo S."/>
            <person name="Chen H."/>
            <person name="Gao J."/>
            <person name="Mao Z."/>
            <person name="Pires J.C."/>
            <person name="Luo M."/>
            <person name="Kudrna D."/>
            <person name="Wing R.A."/>
            <person name="Meyers B.C."/>
            <person name="Yi K."/>
            <person name="Kong H."/>
            <person name="Lavrijsen P."/>
            <person name="Sunseri F."/>
            <person name="Falavigna A."/>
            <person name="Ye Y."/>
            <person name="Leebens-Mack J.H."/>
            <person name="Chen G."/>
        </authorList>
    </citation>
    <scope>NUCLEOTIDE SEQUENCE [LARGE SCALE GENOMIC DNA]</scope>
    <source>
        <strain evidence="3">cv. DH0086</strain>
    </source>
</reference>
<dbReference type="SUPFAM" id="SSF55008">
    <property type="entry name" value="HMA, heavy metal-associated domain"/>
    <property type="match status" value="1"/>
</dbReference>
<keyword evidence="3" id="KW-1185">Reference proteome</keyword>
<dbReference type="InterPro" id="IPR036163">
    <property type="entry name" value="HMA_dom_sf"/>
</dbReference>
<evidence type="ECO:0000313" key="3">
    <source>
        <dbReference type="Proteomes" id="UP000243459"/>
    </source>
</evidence>
<proteinExistence type="predicted"/>
<dbReference type="GO" id="GO:0046872">
    <property type="term" value="F:metal ion binding"/>
    <property type="evidence" value="ECO:0007669"/>
    <property type="project" value="UniProtKB-KW"/>
</dbReference>
<organism evidence="2 3">
    <name type="scientific">Asparagus officinalis</name>
    <name type="common">Garden asparagus</name>
    <dbReference type="NCBI Taxonomy" id="4686"/>
    <lineage>
        <taxon>Eukaryota</taxon>
        <taxon>Viridiplantae</taxon>
        <taxon>Streptophyta</taxon>
        <taxon>Embryophyta</taxon>
        <taxon>Tracheophyta</taxon>
        <taxon>Spermatophyta</taxon>
        <taxon>Magnoliopsida</taxon>
        <taxon>Liliopsida</taxon>
        <taxon>Asparagales</taxon>
        <taxon>Asparagaceae</taxon>
        <taxon>Asparagoideae</taxon>
        <taxon>Asparagus</taxon>
    </lineage>
</organism>
<keyword evidence="1" id="KW-0479">Metal-binding</keyword>
<dbReference type="PANTHER" id="PTHR22814">
    <property type="entry name" value="COPPER TRANSPORT PROTEIN ATOX1-RELATED"/>
    <property type="match status" value="1"/>
</dbReference>